<dbReference type="CDD" id="cd13242">
    <property type="entry name" value="PH_puratrophin-1"/>
    <property type="match status" value="1"/>
</dbReference>
<dbReference type="Gene3D" id="1.20.900.10">
    <property type="entry name" value="Dbl homology (DH) domain"/>
    <property type="match status" value="1"/>
</dbReference>
<dbReference type="CDD" id="cd00160">
    <property type="entry name" value="RhoGEF"/>
    <property type="match status" value="1"/>
</dbReference>
<dbReference type="InterPro" id="IPR000219">
    <property type="entry name" value="DH_dom"/>
</dbReference>
<dbReference type="GO" id="GO:0005085">
    <property type="term" value="F:guanyl-nucleotide exchange factor activity"/>
    <property type="evidence" value="ECO:0007669"/>
    <property type="project" value="InterPro"/>
</dbReference>
<evidence type="ECO:0000256" key="1">
    <source>
        <dbReference type="SAM" id="MobiDB-lite"/>
    </source>
</evidence>
<evidence type="ECO:0008006" key="6">
    <source>
        <dbReference type="Google" id="ProtNLM"/>
    </source>
</evidence>
<organism evidence="4">
    <name type="scientific">Oikopleura dioica</name>
    <name type="common">Tunicate</name>
    <dbReference type="NCBI Taxonomy" id="34765"/>
    <lineage>
        <taxon>Eukaryota</taxon>
        <taxon>Metazoa</taxon>
        <taxon>Chordata</taxon>
        <taxon>Tunicata</taxon>
        <taxon>Appendicularia</taxon>
        <taxon>Copelata</taxon>
        <taxon>Oikopleuridae</taxon>
        <taxon>Oikopleura</taxon>
    </lineage>
</organism>
<keyword evidence="5" id="KW-1185">Reference proteome</keyword>
<dbReference type="InterPro" id="IPR035899">
    <property type="entry name" value="DBL_dom_sf"/>
</dbReference>
<dbReference type="Pfam" id="PF00621">
    <property type="entry name" value="RhoGEF"/>
    <property type="match status" value="1"/>
</dbReference>
<dbReference type="PROSITE" id="PS50003">
    <property type="entry name" value="PH_DOMAIN"/>
    <property type="match status" value="1"/>
</dbReference>
<dbReference type="SUPFAM" id="SSF48065">
    <property type="entry name" value="DBL homology domain (DH-domain)"/>
    <property type="match status" value="1"/>
</dbReference>
<dbReference type="InterPro" id="IPR001849">
    <property type="entry name" value="PH_domain"/>
</dbReference>
<reference evidence="4" key="1">
    <citation type="journal article" date="2010" name="Science">
        <title>Plasticity of animal genome architecture unmasked by rapid evolution of a pelagic tunicate.</title>
        <authorList>
            <person name="Denoeud F."/>
            <person name="Henriet S."/>
            <person name="Mungpakdee S."/>
            <person name="Aury J.M."/>
            <person name="Da Silva C."/>
            <person name="Brinkmann H."/>
            <person name="Mikhaleva J."/>
            <person name="Olsen L.C."/>
            <person name="Jubin C."/>
            <person name="Canestro C."/>
            <person name="Bouquet J.M."/>
            <person name="Danks G."/>
            <person name="Poulain J."/>
            <person name="Campsteijn C."/>
            <person name="Adamski M."/>
            <person name="Cross I."/>
            <person name="Yadetie F."/>
            <person name="Muffato M."/>
            <person name="Louis A."/>
            <person name="Butcher S."/>
            <person name="Tsagkogeorga G."/>
            <person name="Konrad A."/>
            <person name="Singh S."/>
            <person name="Jensen M.F."/>
            <person name="Cong E.H."/>
            <person name="Eikeseth-Otteraa H."/>
            <person name="Noel B."/>
            <person name="Anthouard V."/>
            <person name="Porcel B.M."/>
            <person name="Kachouri-Lafond R."/>
            <person name="Nishino A."/>
            <person name="Ugolini M."/>
            <person name="Chourrout P."/>
            <person name="Nishida H."/>
            <person name="Aasland R."/>
            <person name="Huzurbazar S."/>
            <person name="Westhof E."/>
            <person name="Delsuc F."/>
            <person name="Lehrach H."/>
            <person name="Reinhardt R."/>
            <person name="Weissenbach J."/>
            <person name="Roy S.W."/>
            <person name="Artiguenave F."/>
            <person name="Postlethwait J.H."/>
            <person name="Manak J.R."/>
            <person name="Thompson E.M."/>
            <person name="Jaillon O."/>
            <person name="Du Pasquier L."/>
            <person name="Boudinot P."/>
            <person name="Liberles D.A."/>
            <person name="Volff J.N."/>
            <person name="Philippe H."/>
            <person name="Lenhard B."/>
            <person name="Roest Crollius H."/>
            <person name="Wincker P."/>
            <person name="Chourrout D."/>
        </authorList>
    </citation>
    <scope>NUCLEOTIDE SEQUENCE [LARGE SCALE GENOMIC DNA]</scope>
</reference>
<dbReference type="InterPro" id="IPR055251">
    <property type="entry name" value="SOS1_NGEF_PH"/>
</dbReference>
<dbReference type="PANTHER" id="PTHR45845">
    <property type="entry name" value="RHO GUANINE NUCLEOTIDE EXCHANGE FACTOR-RELATED"/>
    <property type="match status" value="1"/>
</dbReference>
<sequence>MTRQSSVTLPGWDVFPNPSSLPLPKIDKRIEELVFTEREYVKSLNYIVKHYIPEMDRADIPATLRGHRSTLFGNLAKLRDFHQDQLLPELERSHQFAHRIAPIFLRHESELDMYAYYVKNKPLSDRLMAESGKFFSKKQEQIGDAMDLASYLLKPVQRLTKYALFLDGISKNLSKISDKDEIEKAKKLIEFQLRHGNDLLAMDMIRGCEVDLRSCGKLLRQHEFIINIGRRKAQRRIFLFEKICLFAKTKKLPSGDIYQYKNSWLTSEIGMTPVLDEPLKFELWHRRRNRETVILLPTSASIKEQWINEINSLLLSQAAQIRDERMRELAELGLGAKPYLNIEGSDAITDRSIQISNIRPRMRNSVAVSSFDHFSSISSPRNLLKRRPNSLVSTASSSESVSSPQLINSLNLHLFSPELHFSSLSPRSSHSRSAPLRHCPGRAGIAPPQLTSLQEDESDLESDAPQTVRIKSYRQYETTV</sequence>
<dbReference type="Gene3D" id="2.30.29.30">
    <property type="entry name" value="Pleckstrin-homology domain (PH domain)/Phosphotyrosine-binding domain (PTB)"/>
    <property type="match status" value="1"/>
</dbReference>
<evidence type="ECO:0000313" key="4">
    <source>
        <dbReference type="EMBL" id="CBY07440.1"/>
    </source>
</evidence>
<dbReference type="InterPro" id="IPR052231">
    <property type="entry name" value="Rho_GEF_signaling-related"/>
</dbReference>
<dbReference type="PROSITE" id="PS50010">
    <property type="entry name" value="DH_2"/>
    <property type="match status" value="1"/>
</dbReference>
<protein>
    <recommendedName>
        <fullName evidence="6">DH domain-containing protein</fullName>
    </recommendedName>
</protein>
<feature type="domain" description="PH" evidence="2">
    <location>
        <begin position="211"/>
        <end position="315"/>
    </location>
</feature>
<name>E4X2F8_OIKDI</name>
<dbReference type="InParanoid" id="E4X2F8"/>
<proteinExistence type="predicted"/>
<dbReference type="OrthoDB" id="1594986at2759"/>
<dbReference type="Pfam" id="PF22697">
    <property type="entry name" value="SOS1_NGEF_PH"/>
    <property type="match status" value="1"/>
</dbReference>
<accession>E4X2F8</accession>
<evidence type="ECO:0000259" key="2">
    <source>
        <dbReference type="PROSITE" id="PS50003"/>
    </source>
</evidence>
<dbReference type="SMART" id="SM00325">
    <property type="entry name" value="RhoGEF"/>
    <property type="match status" value="1"/>
</dbReference>
<feature type="domain" description="DH" evidence="3">
    <location>
        <begin position="25"/>
        <end position="199"/>
    </location>
</feature>
<dbReference type="PANTHER" id="PTHR45845:SF2">
    <property type="entry name" value="RIKEN CDNA D630003M21 GENE"/>
    <property type="match status" value="1"/>
</dbReference>
<evidence type="ECO:0000259" key="3">
    <source>
        <dbReference type="PROSITE" id="PS50010"/>
    </source>
</evidence>
<dbReference type="EMBL" id="FN653022">
    <property type="protein sequence ID" value="CBY07440.1"/>
    <property type="molecule type" value="Genomic_DNA"/>
</dbReference>
<dbReference type="Proteomes" id="UP000001307">
    <property type="component" value="Unassembled WGS sequence"/>
</dbReference>
<evidence type="ECO:0000313" key="5">
    <source>
        <dbReference type="Proteomes" id="UP000001307"/>
    </source>
</evidence>
<dbReference type="AlphaFoldDB" id="E4X2F8"/>
<feature type="region of interest" description="Disordered" evidence="1">
    <location>
        <begin position="425"/>
        <end position="448"/>
    </location>
</feature>
<dbReference type="InterPro" id="IPR011993">
    <property type="entry name" value="PH-like_dom_sf"/>
</dbReference>
<dbReference type="FunCoup" id="E4X2F8">
    <property type="interactions" value="1"/>
</dbReference>
<feature type="compositionally biased region" description="Low complexity" evidence="1">
    <location>
        <begin position="425"/>
        <end position="438"/>
    </location>
</feature>
<dbReference type="SUPFAM" id="SSF50729">
    <property type="entry name" value="PH domain-like"/>
    <property type="match status" value="1"/>
</dbReference>
<gene>
    <name evidence="4" type="ORF">GSOID_T00017121001</name>
</gene>